<feature type="binding site" description="axial binding residue" evidence="6">
    <location>
        <position position="463"/>
    </location>
    <ligand>
        <name>heme</name>
        <dbReference type="ChEBI" id="CHEBI:30413"/>
    </ligand>
    <ligandPart>
        <name>Fe</name>
        <dbReference type="ChEBI" id="CHEBI:18248"/>
    </ligandPart>
</feature>
<dbReference type="EMBL" id="CM032188">
    <property type="protein sequence ID" value="KAG7088698.1"/>
    <property type="molecule type" value="Genomic_DNA"/>
</dbReference>
<dbReference type="GO" id="GO:0020037">
    <property type="term" value="F:heme binding"/>
    <property type="evidence" value="ECO:0007669"/>
    <property type="project" value="InterPro"/>
</dbReference>
<dbReference type="CDD" id="cd11041">
    <property type="entry name" value="CYP503A1-like"/>
    <property type="match status" value="1"/>
</dbReference>
<dbReference type="GO" id="GO:0005506">
    <property type="term" value="F:iron ion binding"/>
    <property type="evidence" value="ECO:0007669"/>
    <property type="project" value="InterPro"/>
</dbReference>
<keyword evidence="4" id="KW-0560">Oxidoreductase</keyword>
<protein>
    <recommendedName>
        <fullName evidence="10">Cytochrome P450</fullName>
    </recommendedName>
</protein>
<dbReference type="GeneID" id="66081743"/>
<accession>A0A9P7UNX7</accession>
<dbReference type="OrthoDB" id="1844152at2759"/>
<dbReference type="PRINTS" id="PR00465">
    <property type="entry name" value="EP450IV"/>
</dbReference>
<evidence type="ECO:0000256" key="6">
    <source>
        <dbReference type="PIRSR" id="PIRSR602403-1"/>
    </source>
</evidence>
<dbReference type="PANTHER" id="PTHR46206">
    <property type="entry name" value="CYTOCHROME P450"/>
    <property type="match status" value="1"/>
</dbReference>
<dbReference type="KEGG" id="more:E1B28_012668"/>
<feature type="transmembrane region" description="Helical" evidence="7">
    <location>
        <begin position="12"/>
        <end position="31"/>
    </location>
</feature>
<dbReference type="GO" id="GO:0016705">
    <property type="term" value="F:oxidoreductase activity, acting on paired donors, with incorporation or reduction of molecular oxygen"/>
    <property type="evidence" value="ECO:0007669"/>
    <property type="project" value="InterPro"/>
</dbReference>
<name>A0A9P7UNX7_9AGAR</name>
<dbReference type="SUPFAM" id="SSF48264">
    <property type="entry name" value="Cytochrome P450"/>
    <property type="match status" value="1"/>
</dbReference>
<comment type="similarity">
    <text evidence="2">Belongs to the cytochrome P450 family.</text>
</comment>
<keyword evidence="7" id="KW-1133">Transmembrane helix</keyword>
<keyword evidence="3 6" id="KW-0479">Metal-binding</keyword>
<dbReference type="InterPro" id="IPR002403">
    <property type="entry name" value="Cyt_P450_E_grp-IV"/>
</dbReference>
<evidence type="ECO:0000256" key="2">
    <source>
        <dbReference type="ARBA" id="ARBA00010617"/>
    </source>
</evidence>
<proteinExistence type="inferred from homology"/>
<keyword evidence="6" id="KW-0349">Heme</keyword>
<evidence type="ECO:0000256" key="5">
    <source>
        <dbReference type="ARBA" id="ARBA00023004"/>
    </source>
</evidence>
<evidence type="ECO:0000313" key="9">
    <source>
        <dbReference type="Proteomes" id="UP001049176"/>
    </source>
</evidence>
<evidence type="ECO:0000313" key="8">
    <source>
        <dbReference type="EMBL" id="KAG7088698.1"/>
    </source>
</evidence>
<keyword evidence="9" id="KW-1185">Reference proteome</keyword>
<dbReference type="RefSeq" id="XP_043005169.1">
    <property type="nucleotide sequence ID" value="XM_043157801.1"/>
</dbReference>
<dbReference type="InterPro" id="IPR001128">
    <property type="entry name" value="Cyt_P450"/>
</dbReference>
<comment type="caution">
    <text evidence="8">The sequence shown here is derived from an EMBL/GenBank/DDBJ whole genome shotgun (WGS) entry which is preliminary data.</text>
</comment>
<evidence type="ECO:0008006" key="10">
    <source>
        <dbReference type="Google" id="ProtNLM"/>
    </source>
</evidence>
<evidence type="ECO:0000256" key="4">
    <source>
        <dbReference type="ARBA" id="ARBA00023002"/>
    </source>
</evidence>
<dbReference type="AlphaFoldDB" id="A0A9P7UNX7"/>
<organism evidence="8 9">
    <name type="scientific">Marasmius oreades</name>
    <name type="common">fairy-ring Marasmius</name>
    <dbReference type="NCBI Taxonomy" id="181124"/>
    <lineage>
        <taxon>Eukaryota</taxon>
        <taxon>Fungi</taxon>
        <taxon>Dikarya</taxon>
        <taxon>Basidiomycota</taxon>
        <taxon>Agaricomycotina</taxon>
        <taxon>Agaricomycetes</taxon>
        <taxon>Agaricomycetidae</taxon>
        <taxon>Agaricales</taxon>
        <taxon>Marasmiineae</taxon>
        <taxon>Marasmiaceae</taxon>
        <taxon>Marasmius</taxon>
    </lineage>
</organism>
<dbReference type="Proteomes" id="UP001049176">
    <property type="component" value="Chromosome 8"/>
</dbReference>
<evidence type="ECO:0000256" key="1">
    <source>
        <dbReference type="ARBA" id="ARBA00001971"/>
    </source>
</evidence>
<sequence length="520" mass="58511">MFEVLQAQDTIWSLTYALCLAVGISRVSILLQSYQARRALSHIPNVGHGGIFTSYITFMQYMKNARSVLWKGFDQYKETGLFKIPQADRWIVIATGDSVEDIRAAPDTSLSLEAAMIDLLQSDYTLGKEIRMDMYHLGIFRGILTKKLPVTCTAMNDEIPLCFKDMIDSQLSSDNDWASIPANDVFTKFICRVMNRTFVGAPLCRDEDYTNINIYFAHHVMFGSTIINIFPDFLKPIVGALFNKISGLQKRIVAHVGPLIRERRAVEAAGKEKPDDMLSWLMDAAPAGHQSVESLSLRLLNVNFMALHTTAMTFTHAVFHLASKTEYIGLLRTELEQELGTNDPQRWDKEKIERCWKLDSFLKESQRLNGLGAFSLPRKSLTPYRFSNGCEIPAGTTIAASPVIAHLDPTIYDDPSTFDGLRFYKLRESAVTQSGMDTPDEIKYRLTSTGAGYLGYGGGRHACPGRFFAALEIKLIFAYLILNYDVRTEVEGVRPDDLWFGPVCTPSRSGKVLFRRRVTV</sequence>
<dbReference type="GO" id="GO:0004497">
    <property type="term" value="F:monooxygenase activity"/>
    <property type="evidence" value="ECO:0007669"/>
    <property type="project" value="InterPro"/>
</dbReference>
<dbReference type="InterPro" id="IPR036396">
    <property type="entry name" value="Cyt_P450_sf"/>
</dbReference>
<reference evidence="8" key="1">
    <citation type="journal article" date="2021" name="Genome Biol. Evol.">
        <title>The assembled and annotated genome of the fairy-ring fungus Marasmius oreades.</title>
        <authorList>
            <person name="Hiltunen M."/>
            <person name="Ament-Velasquez S.L."/>
            <person name="Johannesson H."/>
        </authorList>
    </citation>
    <scope>NUCLEOTIDE SEQUENCE</scope>
    <source>
        <strain evidence="8">03SP1</strain>
    </source>
</reference>
<dbReference type="Gene3D" id="1.10.630.10">
    <property type="entry name" value="Cytochrome P450"/>
    <property type="match status" value="1"/>
</dbReference>
<evidence type="ECO:0000256" key="7">
    <source>
        <dbReference type="SAM" id="Phobius"/>
    </source>
</evidence>
<dbReference type="Pfam" id="PF00067">
    <property type="entry name" value="p450"/>
    <property type="match status" value="1"/>
</dbReference>
<evidence type="ECO:0000256" key="3">
    <source>
        <dbReference type="ARBA" id="ARBA00022723"/>
    </source>
</evidence>
<keyword evidence="5 6" id="KW-0408">Iron</keyword>
<comment type="cofactor">
    <cofactor evidence="1 6">
        <name>heme</name>
        <dbReference type="ChEBI" id="CHEBI:30413"/>
    </cofactor>
</comment>
<keyword evidence="7" id="KW-0812">Transmembrane</keyword>
<gene>
    <name evidence="8" type="ORF">E1B28_012668</name>
</gene>
<keyword evidence="7" id="KW-0472">Membrane</keyword>